<keyword evidence="2 4" id="KW-0496">Mitochondrion</keyword>
<evidence type="ECO:0000313" key="6">
    <source>
        <dbReference type="EMBL" id="KIW30008.1"/>
    </source>
</evidence>
<keyword evidence="7" id="KW-1185">Reference proteome</keyword>
<dbReference type="HOGENOM" id="CLU_943336_0_0_1"/>
<dbReference type="GO" id="GO:0006099">
    <property type="term" value="P:tricarboxylic acid cycle"/>
    <property type="evidence" value="ECO:0007669"/>
    <property type="project" value="TreeGrafter"/>
</dbReference>
<dbReference type="PANTHER" id="PTHR12469:SF2">
    <property type="entry name" value="SUCCINATE DEHYDROGENASE ASSEMBLY FACTOR 2, MITOCHONDRIAL"/>
    <property type="match status" value="1"/>
</dbReference>
<feature type="compositionally biased region" description="Polar residues" evidence="5">
    <location>
        <begin position="57"/>
        <end position="66"/>
    </location>
</feature>
<dbReference type="AlphaFoldDB" id="A0A0D2CG05"/>
<evidence type="ECO:0000256" key="1">
    <source>
        <dbReference type="ARBA" id="ARBA00004305"/>
    </source>
</evidence>
<dbReference type="InterPro" id="IPR036714">
    <property type="entry name" value="SDH_sf"/>
</dbReference>
<keyword evidence="3 4" id="KW-0143">Chaperone</keyword>
<feature type="region of interest" description="Disordered" evidence="5">
    <location>
        <begin position="24"/>
        <end position="116"/>
    </location>
</feature>
<dbReference type="Gene3D" id="1.10.150.250">
    <property type="entry name" value="Flavinator of succinate dehydrogenase"/>
    <property type="match status" value="1"/>
</dbReference>
<dbReference type="PANTHER" id="PTHR12469">
    <property type="entry name" value="PROTEIN EMI5 HOMOLOG, MITOCHONDRIAL"/>
    <property type="match status" value="1"/>
</dbReference>
<gene>
    <name evidence="6" type="ORF">PV07_05789</name>
</gene>
<dbReference type="STRING" id="569365.A0A0D2CG05"/>
<dbReference type="VEuPathDB" id="FungiDB:PV07_05789"/>
<feature type="compositionally biased region" description="Polar residues" evidence="5">
    <location>
        <begin position="24"/>
        <end position="33"/>
    </location>
</feature>
<dbReference type="GO" id="GO:0005759">
    <property type="term" value="C:mitochondrial matrix"/>
    <property type="evidence" value="ECO:0007669"/>
    <property type="project" value="UniProtKB-SubCell"/>
</dbReference>
<comment type="subunit">
    <text evidence="4">Interacts with the flavoprotein subunit within the SDH catalytic dimer.</text>
</comment>
<reference evidence="6 7" key="1">
    <citation type="submission" date="2015-01" db="EMBL/GenBank/DDBJ databases">
        <title>The Genome Sequence of Cladophialophora immunda CBS83496.</title>
        <authorList>
            <consortium name="The Broad Institute Genomics Platform"/>
            <person name="Cuomo C."/>
            <person name="de Hoog S."/>
            <person name="Gorbushina A."/>
            <person name="Stielow B."/>
            <person name="Teixiera M."/>
            <person name="Abouelleil A."/>
            <person name="Chapman S.B."/>
            <person name="Priest M."/>
            <person name="Young S.K."/>
            <person name="Wortman J."/>
            <person name="Nusbaum C."/>
            <person name="Birren B."/>
        </authorList>
    </citation>
    <scope>NUCLEOTIDE SEQUENCE [LARGE SCALE GENOMIC DNA]</scope>
    <source>
        <strain evidence="6 7">CBS 83496</strain>
    </source>
</reference>
<dbReference type="GO" id="GO:0034553">
    <property type="term" value="P:mitochondrial respiratory chain complex II assembly"/>
    <property type="evidence" value="ECO:0007669"/>
    <property type="project" value="TreeGrafter"/>
</dbReference>
<organism evidence="6 7">
    <name type="scientific">Cladophialophora immunda</name>
    <dbReference type="NCBI Taxonomy" id="569365"/>
    <lineage>
        <taxon>Eukaryota</taxon>
        <taxon>Fungi</taxon>
        <taxon>Dikarya</taxon>
        <taxon>Ascomycota</taxon>
        <taxon>Pezizomycotina</taxon>
        <taxon>Eurotiomycetes</taxon>
        <taxon>Chaetothyriomycetidae</taxon>
        <taxon>Chaetothyriales</taxon>
        <taxon>Herpotrichiellaceae</taxon>
        <taxon>Cladophialophora</taxon>
    </lineage>
</organism>
<dbReference type="GO" id="GO:0006121">
    <property type="term" value="P:mitochondrial electron transport, succinate to ubiquinone"/>
    <property type="evidence" value="ECO:0007669"/>
    <property type="project" value="UniProtKB-UniRule"/>
</dbReference>
<dbReference type="Proteomes" id="UP000054466">
    <property type="component" value="Unassembled WGS sequence"/>
</dbReference>
<name>A0A0D2CG05_9EURO</name>
<evidence type="ECO:0000256" key="3">
    <source>
        <dbReference type="ARBA" id="ARBA00023186"/>
    </source>
</evidence>
<accession>A0A0D2CG05</accession>
<evidence type="ECO:0000256" key="5">
    <source>
        <dbReference type="SAM" id="MobiDB-lite"/>
    </source>
</evidence>
<protein>
    <recommendedName>
        <fullName evidence="4">Succinate dehydrogenase assembly factor 2, mitochondrial</fullName>
        <shortName evidence="4">SDH assembly factor 2</shortName>
        <shortName evidence="4">SDHAF2</shortName>
    </recommendedName>
</protein>
<dbReference type="OrthoDB" id="284292at2759"/>
<dbReference type="SUPFAM" id="SSF109910">
    <property type="entry name" value="YgfY-like"/>
    <property type="match status" value="1"/>
</dbReference>
<evidence type="ECO:0000313" key="7">
    <source>
        <dbReference type="Proteomes" id="UP000054466"/>
    </source>
</evidence>
<dbReference type="RefSeq" id="XP_016250224.1">
    <property type="nucleotide sequence ID" value="XM_016392705.1"/>
</dbReference>
<feature type="compositionally biased region" description="Basic and acidic residues" evidence="5">
    <location>
        <begin position="91"/>
        <end position="100"/>
    </location>
</feature>
<feature type="compositionally biased region" description="Basic and acidic residues" evidence="5">
    <location>
        <begin position="34"/>
        <end position="55"/>
    </location>
</feature>
<feature type="region of interest" description="Disordered" evidence="5">
    <location>
        <begin position="205"/>
        <end position="250"/>
    </location>
</feature>
<dbReference type="HAMAP" id="MF_03057">
    <property type="entry name" value="SDHAF2"/>
    <property type="match status" value="1"/>
</dbReference>
<dbReference type="InterPro" id="IPR005631">
    <property type="entry name" value="SDH"/>
</dbReference>
<evidence type="ECO:0000256" key="4">
    <source>
        <dbReference type="HAMAP-Rule" id="MF_03057"/>
    </source>
</evidence>
<dbReference type="Pfam" id="PF03937">
    <property type="entry name" value="Sdh5"/>
    <property type="match status" value="1"/>
</dbReference>
<evidence type="ECO:0000256" key="2">
    <source>
        <dbReference type="ARBA" id="ARBA00023128"/>
    </source>
</evidence>
<dbReference type="GeneID" id="27344983"/>
<feature type="compositionally biased region" description="Polar residues" evidence="5">
    <location>
        <begin position="104"/>
        <end position="115"/>
    </location>
</feature>
<feature type="region of interest" description="Disordered" evidence="5">
    <location>
        <begin position="289"/>
        <end position="318"/>
    </location>
</feature>
<dbReference type="FunFam" id="1.10.150.250:FF:000002">
    <property type="entry name" value="Succinate dehydrogenase assembly factor 2, mitochondrial"/>
    <property type="match status" value="1"/>
</dbReference>
<feature type="compositionally biased region" description="Polar residues" evidence="5">
    <location>
        <begin position="222"/>
        <end position="239"/>
    </location>
</feature>
<comment type="subcellular location">
    <subcellularLocation>
        <location evidence="1 4">Mitochondrion matrix</location>
    </subcellularLocation>
</comment>
<proteinExistence type="inferred from homology"/>
<comment type="function">
    <text evidence="4">Plays an essential role in the assembly of succinate dehydrogenase (SDH), an enzyme complex (also referred to as respiratory complex II) that is a component of both the tricarboxylic acid (TCA) cycle and the mitochondrial electron transport chain, and which couples the oxidation of succinate to fumarate with the reduction of ubiquinone (coenzyme Q) to ubiquinol. Required for flavinylation (covalent attachment of FAD) of the flavoprotein subunit of the SDH catalytic dimer.</text>
</comment>
<dbReference type="InterPro" id="IPR028882">
    <property type="entry name" value="SDHAF2"/>
</dbReference>
<comment type="similarity">
    <text evidence="4">Belongs to the SDHAF2 family.</text>
</comment>
<sequence length="318" mass="35477">MNPSRLLTGRLAGRQLAAGVSRRCISSTSSRFNENPRVHPNAEEHRKYQKERADNPHMTNTNSTIHNKMPSVGKDAPPPELLSSADPNYVPKDRVPENTDKMTGGTQSGDPNKVSQPEYAVGEMEGISFRVEPLRRTGEDLPTMRARLLYQSRKRGTLESDLLLSTFAAENLSSMDRTQLEQYDFLLDENDWDIYYWATQSPANAPTSLETAEGATSEKKTTQTTEYTSPANPGQTQETDAWRQGAPRSGEWAQTVGTFRPAYRPVPQRWKDSEILHMLRRHVRERSAGGVLEDVKATPNSKGSGGGLGRMPNVQTFD</sequence>
<dbReference type="EMBL" id="KN847042">
    <property type="protein sequence ID" value="KIW30008.1"/>
    <property type="molecule type" value="Genomic_DNA"/>
</dbReference>